<dbReference type="GO" id="GO:0000987">
    <property type="term" value="F:cis-regulatory region sequence-specific DNA binding"/>
    <property type="evidence" value="ECO:0007669"/>
    <property type="project" value="InterPro"/>
</dbReference>
<dbReference type="PIRSF" id="PIRSF003108">
    <property type="entry name" value="DinJ"/>
    <property type="match status" value="1"/>
</dbReference>
<keyword evidence="4" id="KW-1185">Reference proteome</keyword>
<dbReference type="Proteomes" id="UP000070617">
    <property type="component" value="Unassembled WGS sequence"/>
</dbReference>
<dbReference type="InterPro" id="IPR007337">
    <property type="entry name" value="RelB/DinJ"/>
</dbReference>
<dbReference type="InterPro" id="IPR026262">
    <property type="entry name" value="DinJ"/>
</dbReference>
<comment type="caution">
    <text evidence="3">The sequence shown here is derived from an EMBL/GenBank/DDBJ whole genome shotgun (WGS) entry which is preliminary data.</text>
</comment>
<proteinExistence type="inferred from homology"/>
<name>A0A133NHI2_9FUSO</name>
<evidence type="ECO:0000256" key="2">
    <source>
        <dbReference type="ARBA" id="ARBA00022649"/>
    </source>
</evidence>
<dbReference type="EMBL" id="LRPX01000023">
    <property type="protein sequence ID" value="KXA15755.1"/>
    <property type="molecule type" value="Genomic_DNA"/>
</dbReference>
<dbReference type="Pfam" id="PF04221">
    <property type="entry name" value="RelB"/>
    <property type="match status" value="1"/>
</dbReference>
<gene>
    <name evidence="3" type="ORF">HMPREF3206_00561</name>
</gene>
<organism evidence="3 4">
    <name type="scientific">Fusobacterium equinum</name>
    <dbReference type="NCBI Taxonomy" id="134605"/>
    <lineage>
        <taxon>Bacteria</taxon>
        <taxon>Fusobacteriati</taxon>
        <taxon>Fusobacteriota</taxon>
        <taxon>Fusobacteriia</taxon>
        <taxon>Fusobacteriales</taxon>
        <taxon>Fusobacteriaceae</taxon>
        <taxon>Fusobacterium</taxon>
    </lineage>
</organism>
<dbReference type="STRING" id="134605.HMPREF3206_00561"/>
<sequence>MAVINVRVDETMKKEVETLYKELGLNMSTAINLFLKKCLLEQGLPFELKLPNKKTMEVIQDIEQGDGLSKEFDSIDELLNDLHV</sequence>
<dbReference type="RefSeq" id="WP_060793487.1">
    <property type="nucleotide sequence ID" value="NZ_KQ956519.1"/>
</dbReference>
<protein>
    <submittedName>
        <fullName evidence="3">Addiction module antitoxin, RelB/DinJ family</fullName>
    </submittedName>
</protein>
<dbReference type="GO" id="GO:0006351">
    <property type="term" value="P:DNA-templated transcription"/>
    <property type="evidence" value="ECO:0007669"/>
    <property type="project" value="TreeGrafter"/>
</dbReference>
<evidence type="ECO:0000256" key="1">
    <source>
        <dbReference type="ARBA" id="ARBA00010562"/>
    </source>
</evidence>
<evidence type="ECO:0000313" key="3">
    <source>
        <dbReference type="EMBL" id="KXA15755.1"/>
    </source>
</evidence>
<dbReference type="NCBIfam" id="TIGR02384">
    <property type="entry name" value="RelB_DinJ"/>
    <property type="match status" value="1"/>
</dbReference>
<accession>A0A133NHI2</accession>
<dbReference type="InterPro" id="IPR013321">
    <property type="entry name" value="Arc_rbn_hlx_hlx"/>
</dbReference>
<evidence type="ECO:0000313" key="4">
    <source>
        <dbReference type="Proteomes" id="UP000070617"/>
    </source>
</evidence>
<dbReference type="PATRIC" id="fig|134605.3.peg.563"/>
<dbReference type="AlphaFoldDB" id="A0A133NHI2"/>
<comment type="similarity">
    <text evidence="1">Belongs to the RelB/DinJ antitoxin family.</text>
</comment>
<dbReference type="PANTHER" id="PTHR38781:SF1">
    <property type="entry name" value="ANTITOXIN DINJ-RELATED"/>
    <property type="match status" value="1"/>
</dbReference>
<dbReference type="Gene3D" id="1.10.1220.10">
    <property type="entry name" value="Met repressor-like"/>
    <property type="match status" value="1"/>
</dbReference>
<dbReference type="GO" id="GO:0044010">
    <property type="term" value="P:single-species biofilm formation"/>
    <property type="evidence" value="ECO:0007669"/>
    <property type="project" value="InterPro"/>
</dbReference>
<keyword evidence="2" id="KW-1277">Toxin-antitoxin system</keyword>
<dbReference type="PANTHER" id="PTHR38781">
    <property type="entry name" value="ANTITOXIN DINJ-RELATED"/>
    <property type="match status" value="1"/>
</dbReference>
<reference evidence="4" key="1">
    <citation type="submission" date="2016-01" db="EMBL/GenBank/DDBJ databases">
        <authorList>
            <person name="Mitreva M."/>
            <person name="Pepin K.H."/>
            <person name="Mihindukulasuriya K.A."/>
            <person name="Fulton R."/>
            <person name="Fronick C."/>
            <person name="O'Laughlin M."/>
            <person name="Miner T."/>
            <person name="Herter B."/>
            <person name="Rosa B.A."/>
            <person name="Cordes M."/>
            <person name="Tomlinson C."/>
            <person name="Wollam A."/>
            <person name="Palsikar V.B."/>
            <person name="Mardis E.R."/>
            <person name="Wilson R.K."/>
        </authorList>
    </citation>
    <scope>NUCLEOTIDE SEQUENCE [LARGE SCALE GENOMIC DNA]</scope>
    <source>
        <strain evidence="4">CMW8396</strain>
    </source>
</reference>
<dbReference type="GO" id="GO:0015643">
    <property type="term" value="F:toxic substance binding"/>
    <property type="evidence" value="ECO:0007669"/>
    <property type="project" value="InterPro"/>
</dbReference>
<dbReference type="GO" id="GO:0006355">
    <property type="term" value="P:regulation of DNA-templated transcription"/>
    <property type="evidence" value="ECO:0007669"/>
    <property type="project" value="InterPro"/>
</dbReference>